<name>A0A3P7JG20_STRVU</name>
<accession>A0A3P7JG20</accession>
<reference evidence="2 3" key="1">
    <citation type="submission" date="2018-11" db="EMBL/GenBank/DDBJ databases">
        <authorList>
            <consortium name="Pathogen Informatics"/>
        </authorList>
    </citation>
    <scope>NUCLEOTIDE SEQUENCE [LARGE SCALE GENOMIC DNA]</scope>
</reference>
<feature type="region of interest" description="Disordered" evidence="1">
    <location>
        <begin position="53"/>
        <end position="86"/>
    </location>
</feature>
<evidence type="ECO:0000313" key="2">
    <source>
        <dbReference type="EMBL" id="VDM75027.1"/>
    </source>
</evidence>
<organism evidence="2 3">
    <name type="scientific">Strongylus vulgaris</name>
    <name type="common">Blood worm</name>
    <dbReference type="NCBI Taxonomy" id="40348"/>
    <lineage>
        <taxon>Eukaryota</taxon>
        <taxon>Metazoa</taxon>
        <taxon>Ecdysozoa</taxon>
        <taxon>Nematoda</taxon>
        <taxon>Chromadorea</taxon>
        <taxon>Rhabditida</taxon>
        <taxon>Rhabditina</taxon>
        <taxon>Rhabditomorpha</taxon>
        <taxon>Strongyloidea</taxon>
        <taxon>Strongylidae</taxon>
        <taxon>Strongylus</taxon>
    </lineage>
</organism>
<protein>
    <submittedName>
        <fullName evidence="2">Uncharacterized protein</fullName>
    </submittedName>
</protein>
<keyword evidence="3" id="KW-1185">Reference proteome</keyword>
<dbReference type="EMBL" id="UYYB01094852">
    <property type="protein sequence ID" value="VDM75027.1"/>
    <property type="molecule type" value="Genomic_DNA"/>
</dbReference>
<evidence type="ECO:0000256" key="1">
    <source>
        <dbReference type="SAM" id="MobiDB-lite"/>
    </source>
</evidence>
<dbReference type="AlphaFoldDB" id="A0A3P7JG20"/>
<dbReference type="Proteomes" id="UP000270094">
    <property type="component" value="Unassembled WGS sequence"/>
</dbReference>
<proteinExistence type="predicted"/>
<gene>
    <name evidence="2" type="ORF">SVUK_LOCUS10025</name>
</gene>
<evidence type="ECO:0000313" key="3">
    <source>
        <dbReference type="Proteomes" id="UP000270094"/>
    </source>
</evidence>
<sequence length="86" mass="9750">MRTFSLFLHFKHCPRDFSGNIPRICSKWYEPDTAKSPVTTRFLVGIEDIRSNRASDNSKAPAPTSEKNPSADANEHVDALLPYRQT</sequence>